<evidence type="ECO:0000313" key="2">
    <source>
        <dbReference type="Proteomes" id="UP001279734"/>
    </source>
</evidence>
<sequence>MVNRDPSANVMMIYTSLPKVFCTGADLKGKKERHFYHPRPSPLGILYAPHLHFWRAGGTQSFPRLVGEFITKELIFTGRRVGRREAVSFAEAYSKALENVRVLIQRCFIRDFWPLDVLVGINATEATGDYAFQLS</sequence>
<name>A0AAD3T374_NEPGR</name>
<dbReference type="AlphaFoldDB" id="A0AAD3T374"/>
<dbReference type="EMBL" id="BSYO01000025">
    <property type="protein sequence ID" value="GMH22788.1"/>
    <property type="molecule type" value="Genomic_DNA"/>
</dbReference>
<keyword evidence="2" id="KW-1185">Reference proteome</keyword>
<dbReference type="SUPFAM" id="SSF52096">
    <property type="entry name" value="ClpP/crotonase"/>
    <property type="match status" value="1"/>
</dbReference>
<dbReference type="Proteomes" id="UP001279734">
    <property type="component" value="Unassembled WGS sequence"/>
</dbReference>
<comment type="caution">
    <text evidence="1">The sequence shown here is derived from an EMBL/GenBank/DDBJ whole genome shotgun (WGS) entry which is preliminary data.</text>
</comment>
<reference evidence="1" key="1">
    <citation type="submission" date="2023-05" db="EMBL/GenBank/DDBJ databases">
        <title>Nepenthes gracilis genome sequencing.</title>
        <authorList>
            <person name="Fukushima K."/>
        </authorList>
    </citation>
    <scope>NUCLEOTIDE SEQUENCE</scope>
    <source>
        <strain evidence="1">SING2019-196</strain>
    </source>
</reference>
<accession>A0AAD3T374</accession>
<protein>
    <submittedName>
        <fullName evidence="1">Uncharacterized protein</fullName>
    </submittedName>
</protein>
<organism evidence="1 2">
    <name type="scientific">Nepenthes gracilis</name>
    <name type="common">Slender pitcher plant</name>
    <dbReference type="NCBI Taxonomy" id="150966"/>
    <lineage>
        <taxon>Eukaryota</taxon>
        <taxon>Viridiplantae</taxon>
        <taxon>Streptophyta</taxon>
        <taxon>Embryophyta</taxon>
        <taxon>Tracheophyta</taxon>
        <taxon>Spermatophyta</taxon>
        <taxon>Magnoliopsida</taxon>
        <taxon>eudicotyledons</taxon>
        <taxon>Gunneridae</taxon>
        <taxon>Pentapetalae</taxon>
        <taxon>Caryophyllales</taxon>
        <taxon>Nepenthaceae</taxon>
        <taxon>Nepenthes</taxon>
    </lineage>
</organism>
<proteinExistence type="predicted"/>
<gene>
    <name evidence="1" type="ORF">Nepgr_024631</name>
</gene>
<dbReference type="InterPro" id="IPR029045">
    <property type="entry name" value="ClpP/crotonase-like_dom_sf"/>
</dbReference>
<evidence type="ECO:0000313" key="1">
    <source>
        <dbReference type="EMBL" id="GMH22788.1"/>
    </source>
</evidence>